<sequence length="150" mass="15027">MLRLAALLAGAAAVALLGREALGFVIGGLAVLALLLAPRSFGPAALVLGAATLVLRGPSPEPAALAGAVLSLHLALELARLSEALPLGGLVPLTVLRRRLPGFAVAQGVGQVAAALAWALQATGAALPWLTVGALVSVTALTWWVLRDGR</sequence>
<comment type="caution">
    <text evidence="2">The sequence shown here is derived from an EMBL/GenBank/DDBJ whole genome shotgun (WGS) entry which is preliminary data.</text>
</comment>
<feature type="transmembrane region" description="Helical" evidence="1">
    <location>
        <begin position="100"/>
        <end position="120"/>
    </location>
</feature>
<keyword evidence="1" id="KW-0472">Membrane</keyword>
<dbReference type="Proteomes" id="UP000297318">
    <property type="component" value="Unassembled WGS sequence"/>
</dbReference>
<name>A0A4Z1E640_9MICO</name>
<keyword evidence="1" id="KW-1133">Transmembrane helix</keyword>
<keyword evidence="1" id="KW-0812">Transmembrane</keyword>
<reference evidence="2 3" key="1">
    <citation type="submission" date="2018-11" db="EMBL/GenBank/DDBJ databases">
        <title>Complete genome sequencing of the Actinobacteria Serinibacter sp. K3-2.</title>
        <authorList>
            <person name="Rakitin A.L."/>
            <person name="Beletsky A.V."/>
            <person name="Mardanov A.V."/>
            <person name="Ravin N.V."/>
            <person name="Gromova A.S."/>
            <person name="Filippova S.N."/>
            <person name="Gal'Chenko V.F."/>
        </authorList>
    </citation>
    <scope>NUCLEOTIDE SEQUENCE [LARGE SCALE GENOMIC DNA]</scope>
    <source>
        <strain evidence="2 3">K3-2</strain>
    </source>
</reference>
<feature type="transmembrane region" description="Helical" evidence="1">
    <location>
        <begin position="126"/>
        <end position="146"/>
    </location>
</feature>
<evidence type="ECO:0000313" key="2">
    <source>
        <dbReference type="EMBL" id="TGO06152.1"/>
    </source>
</evidence>
<organism evidence="2 3">
    <name type="scientific">Serinibacter arcticus</name>
    <dbReference type="NCBI Taxonomy" id="1655435"/>
    <lineage>
        <taxon>Bacteria</taxon>
        <taxon>Bacillati</taxon>
        <taxon>Actinomycetota</taxon>
        <taxon>Actinomycetes</taxon>
        <taxon>Micrococcales</taxon>
        <taxon>Beutenbergiaceae</taxon>
        <taxon>Serinibacter</taxon>
    </lineage>
</organism>
<protein>
    <submittedName>
        <fullName evidence="2">Uncharacterized protein</fullName>
    </submittedName>
</protein>
<dbReference type="EMBL" id="RHPJ01000001">
    <property type="protein sequence ID" value="TGO06152.1"/>
    <property type="molecule type" value="Genomic_DNA"/>
</dbReference>
<keyword evidence="3" id="KW-1185">Reference proteome</keyword>
<proteinExistence type="predicted"/>
<dbReference type="AlphaFoldDB" id="A0A4Z1E640"/>
<gene>
    <name evidence="2" type="ORF">SERN_0344</name>
</gene>
<evidence type="ECO:0000256" key="1">
    <source>
        <dbReference type="SAM" id="Phobius"/>
    </source>
</evidence>
<accession>A0A4Z1E640</accession>
<evidence type="ECO:0000313" key="3">
    <source>
        <dbReference type="Proteomes" id="UP000297318"/>
    </source>
</evidence>